<dbReference type="RefSeq" id="WP_053394170.1">
    <property type="nucleotide sequence ID" value="NZ_LHPJ01000002.1"/>
</dbReference>
<accession>A0A0M0HT34</accession>
<keyword evidence="3 6" id="KW-0442">Lipid degradation</keyword>
<gene>
    <name evidence="9" type="ORF">AKJ17_02280</name>
</gene>
<dbReference type="InterPro" id="IPR016035">
    <property type="entry name" value="Acyl_Trfase/lysoPLipase"/>
</dbReference>
<reference evidence="10" key="1">
    <citation type="submission" date="2015-08" db="EMBL/GenBank/DDBJ databases">
        <title>Vibrio galatheae sp. nov., a novel member of the Vibrionaceae family isolated from the Solomon Islands.</title>
        <authorList>
            <person name="Giubergia S."/>
            <person name="Machado H."/>
            <person name="Mateiu R.V."/>
            <person name="Gram L."/>
        </authorList>
    </citation>
    <scope>NUCLEOTIDE SEQUENCE [LARGE SCALE GENOMIC DNA]</scope>
    <source>
        <strain evidence="10">DSM 19584</strain>
    </source>
</reference>
<dbReference type="Gene3D" id="3.40.1090.10">
    <property type="entry name" value="Cytosolic phospholipase A2 catalytic domain"/>
    <property type="match status" value="2"/>
</dbReference>
<dbReference type="GO" id="GO:0019867">
    <property type="term" value="C:outer membrane"/>
    <property type="evidence" value="ECO:0007669"/>
    <property type="project" value="InterPro"/>
</dbReference>
<dbReference type="PANTHER" id="PTHR14226:SF29">
    <property type="entry name" value="NEUROPATHY TARGET ESTERASE SWS"/>
    <property type="match status" value="1"/>
</dbReference>
<comment type="caution">
    <text evidence="9">The sequence shown here is derived from an EMBL/GenBank/DDBJ whole genome shotgun (WGS) entry which is preliminary data.</text>
</comment>
<organism evidence="9 10">
    <name type="scientific">Vibrio nereis</name>
    <dbReference type="NCBI Taxonomy" id="693"/>
    <lineage>
        <taxon>Bacteria</taxon>
        <taxon>Pseudomonadati</taxon>
        <taxon>Pseudomonadota</taxon>
        <taxon>Gammaproteobacteria</taxon>
        <taxon>Vibrionales</taxon>
        <taxon>Vibrionaceae</taxon>
        <taxon>Vibrio</taxon>
    </lineage>
</organism>
<dbReference type="InterPro" id="IPR002641">
    <property type="entry name" value="PNPLA_dom"/>
</dbReference>
<evidence type="ECO:0000259" key="7">
    <source>
        <dbReference type="PROSITE" id="PS51635"/>
    </source>
</evidence>
<evidence type="ECO:0000256" key="5">
    <source>
        <dbReference type="ARBA" id="ARBA00023136"/>
    </source>
</evidence>
<dbReference type="Pfam" id="PF07244">
    <property type="entry name" value="POTRA"/>
    <property type="match status" value="1"/>
</dbReference>
<dbReference type="GO" id="GO:0016042">
    <property type="term" value="P:lipid catabolic process"/>
    <property type="evidence" value="ECO:0007669"/>
    <property type="project" value="UniProtKB-UniRule"/>
</dbReference>
<dbReference type="PROSITE" id="PS51779">
    <property type="entry name" value="POTRA"/>
    <property type="match status" value="1"/>
</dbReference>
<dbReference type="AlphaFoldDB" id="A0A0M0HT34"/>
<dbReference type="GO" id="GO:0008233">
    <property type="term" value="F:peptidase activity"/>
    <property type="evidence" value="ECO:0007669"/>
    <property type="project" value="UniProtKB-KW"/>
</dbReference>
<evidence type="ECO:0000256" key="2">
    <source>
        <dbReference type="ARBA" id="ARBA00022801"/>
    </source>
</evidence>
<evidence type="ECO:0000256" key="3">
    <source>
        <dbReference type="ARBA" id="ARBA00022963"/>
    </source>
</evidence>
<dbReference type="STRING" id="693.AKJ17_02280"/>
<comment type="subcellular location">
    <subcellularLocation>
        <location evidence="1">Membrane</location>
    </subcellularLocation>
</comment>
<dbReference type="EMBL" id="LHPJ01000002">
    <property type="protein sequence ID" value="KOO05037.1"/>
    <property type="molecule type" value="Genomic_DNA"/>
</dbReference>
<sequence length="764" mass="85449">MRKLAWIVLASAVSWVKTGYANTDLEQKAPQREKIAVVLAGGGAKGAAHIGVLKALEELKVPVDYITGTSMGAYVGGLYATGMSADEIEALVDTVDWNSGYRDRVNRSDRRVRDKEYEDRYQLTTDLGLRWGEVRGSKGIVQGQGMLRILRETTGNLPPFESFDELAIPYRSVATDIIELQPVILDDGYLVDAMMASMSVPGALPPYQLNGRLLVDGGVTNNMPVDVARDLGADTVIAVDISTSYKQENDFTTLLTVADQLSNYLVRSTTHRQAITLTDDDVFLLPDVGDMETTEFDRMPEAFKKGYLAAMQNREQLERYSVSSAEYQRYIDQKEDSRKRLTYGDEIEVQQVVINNNTHYSNTLLENRLNLDAGNIYSLEEVEQSVQDLYALDRFERITYRYDEIDGQDTLVVDVNEKSWGPNYVNFRFFLEDDFSTDSQYSIGVSTNFTDLNIHGAEFRTNLEMGTDKLIEGELYSPILSGQKAFMTLGLSYKKEKRNAPVSGFGDTSLEATNNFLPISFMEWEADVALGYQQTLWSEFKVGLRFTDGDGQFSTLPTLGDIAFKRIGAFASYRIDTLDSFSLPTKGIYLDLNYLISMDESVDEEELVSERYSEDTSYELGAKFKAAHSFSRHTLVANLDVGVVKSKNSSIPIDPREIGGFLHLSGIPRNSLIGQNKAFSSLVYRYKWFDNDFGLFTSPFYLGASLEYGGVWSDPDISLRDAPMYTAGSVFAGVDSPIGPIMLGYGRTEQRFDSVYLIVGTTFK</sequence>
<keyword evidence="10" id="KW-1185">Reference proteome</keyword>
<dbReference type="PANTHER" id="PTHR14226">
    <property type="entry name" value="NEUROPATHY TARGET ESTERASE/SWISS CHEESE D.MELANOGASTER"/>
    <property type="match status" value="1"/>
</dbReference>
<feature type="active site" description="Nucleophile" evidence="6">
    <location>
        <position position="70"/>
    </location>
</feature>
<evidence type="ECO:0000256" key="4">
    <source>
        <dbReference type="ARBA" id="ARBA00023098"/>
    </source>
</evidence>
<dbReference type="InterPro" id="IPR010827">
    <property type="entry name" value="BamA/TamA_POTRA"/>
</dbReference>
<dbReference type="Gene3D" id="3.10.20.310">
    <property type="entry name" value="membrane protein fhac"/>
    <property type="match status" value="1"/>
</dbReference>
<name>A0A0M0HT34_VIBNE</name>
<evidence type="ECO:0000313" key="10">
    <source>
        <dbReference type="Proteomes" id="UP000037515"/>
    </source>
</evidence>
<dbReference type="PROSITE" id="PS51635">
    <property type="entry name" value="PNPLA"/>
    <property type="match status" value="1"/>
</dbReference>
<dbReference type="PATRIC" id="fig|693.5.peg.463"/>
<keyword evidence="2 6" id="KW-0378">Hydrolase</keyword>
<dbReference type="SUPFAM" id="SSF52151">
    <property type="entry name" value="FabD/lysophospholipase-like"/>
    <property type="match status" value="1"/>
</dbReference>
<feature type="active site" description="Proton acceptor" evidence="6">
    <location>
        <position position="216"/>
    </location>
</feature>
<keyword evidence="5" id="KW-0472">Membrane</keyword>
<dbReference type="CDD" id="cd07205">
    <property type="entry name" value="Pat_PNPLA6_PNPLA7_NTE1_like"/>
    <property type="match status" value="1"/>
</dbReference>
<dbReference type="OrthoDB" id="5290098at2"/>
<dbReference type="Pfam" id="PF01734">
    <property type="entry name" value="Patatin"/>
    <property type="match status" value="1"/>
</dbReference>
<dbReference type="Proteomes" id="UP000037515">
    <property type="component" value="Unassembled WGS sequence"/>
</dbReference>
<keyword evidence="9" id="KW-0645">Protease</keyword>
<evidence type="ECO:0000259" key="8">
    <source>
        <dbReference type="PROSITE" id="PS51779"/>
    </source>
</evidence>
<keyword evidence="4 6" id="KW-0443">Lipid metabolism</keyword>
<feature type="short sequence motif" description="DGA/G" evidence="6">
    <location>
        <begin position="216"/>
        <end position="218"/>
    </location>
</feature>
<evidence type="ECO:0000256" key="6">
    <source>
        <dbReference type="PROSITE-ProRule" id="PRU01161"/>
    </source>
</evidence>
<proteinExistence type="predicted"/>
<dbReference type="InterPro" id="IPR034746">
    <property type="entry name" value="POTRA"/>
</dbReference>
<evidence type="ECO:0000256" key="1">
    <source>
        <dbReference type="ARBA" id="ARBA00004370"/>
    </source>
</evidence>
<feature type="domain" description="POTRA" evidence="8">
    <location>
        <begin position="347"/>
        <end position="418"/>
    </location>
</feature>
<dbReference type="GO" id="GO:0006508">
    <property type="term" value="P:proteolysis"/>
    <property type="evidence" value="ECO:0007669"/>
    <property type="project" value="UniProtKB-KW"/>
</dbReference>
<dbReference type="InterPro" id="IPR050301">
    <property type="entry name" value="NTE"/>
</dbReference>
<evidence type="ECO:0000313" key="9">
    <source>
        <dbReference type="EMBL" id="KOO05037.1"/>
    </source>
</evidence>
<feature type="short sequence motif" description="GXGXXG" evidence="6">
    <location>
        <begin position="41"/>
        <end position="46"/>
    </location>
</feature>
<feature type="domain" description="PNPLA" evidence="7">
    <location>
        <begin position="37"/>
        <end position="229"/>
    </location>
</feature>
<dbReference type="Gene3D" id="2.40.160.50">
    <property type="entry name" value="membrane protein fhac: a member of the omp85/tpsb transporter family"/>
    <property type="match status" value="1"/>
</dbReference>
<feature type="short sequence motif" description="GXSXG" evidence="6">
    <location>
        <begin position="68"/>
        <end position="72"/>
    </location>
</feature>
<protein>
    <submittedName>
        <fullName evidence="9">Serine protease</fullName>
    </submittedName>
</protein>